<reference evidence="2 3" key="1">
    <citation type="submission" date="2018-06" db="EMBL/GenBank/DDBJ databases">
        <authorList>
            <consortium name="Pathogen Informatics"/>
            <person name="Doyle S."/>
        </authorList>
    </citation>
    <scope>NUCLEOTIDE SEQUENCE [LARGE SCALE GENOMIC DNA]</scope>
    <source>
        <strain evidence="2 3">NCTC11157</strain>
    </source>
</reference>
<evidence type="ECO:0000313" key="3">
    <source>
        <dbReference type="Proteomes" id="UP000254072"/>
    </source>
</evidence>
<accession>A0A379DZR7</accession>
<dbReference type="EMBL" id="UGTL01000001">
    <property type="protein sequence ID" value="SUB85584.1"/>
    <property type="molecule type" value="Genomic_DNA"/>
</dbReference>
<protein>
    <submittedName>
        <fullName evidence="2">Fucose 4-O-acetylase and related acetyltransferases</fullName>
    </submittedName>
</protein>
<evidence type="ECO:0000256" key="1">
    <source>
        <dbReference type="SAM" id="Phobius"/>
    </source>
</evidence>
<dbReference type="SUPFAM" id="SSF53448">
    <property type="entry name" value="Nucleotide-diphospho-sugar transferases"/>
    <property type="match status" value="1"/>
</dbReference>
<feature type="transmembrane region" description="Helical" evidence="1">
    <location>
        <begin position="36"/>
        <end position="53"/>
    </location>
</feature>
<proteinExistence type="predicted"/>
<keyword evidence="1" id="KW-0812">Transmembrane</keyword>
<dbReference type="GO" id="GO:0016740">
    <property type="term" value="F:transferase activity"/>
    <property type="evidence" value="ECO:0007669"/>
    <property type="project" value="UniProtKB-KW"/>
</dbReference>
<dbReference type="Proteomes" id="UP000254072">
    <property type="component" value="Unassembled WGS sequence"/>
</dbReference>
<name>A0A379DZR7_9BACT</name>
<keyword evidence="1" id="KW-0472">Membrane</keyword>
<evidence type="ECO:0000313" key="2">
    <source>
        <dbReference type="EMBL" id="SUB85584.1"/>
    </source>
</evidence>
<keyword evidence="2" id="KW-0808">Transferase</keyword>
<dbReference type="InterPro" id="IPR029044">
    <property type="entry name" value="Nucleotide-diphossugar_trans"/>
</dbReference>
<gene>
    <name evidence="2" type="ORF">NCTC11157_01314</name>
</gene>
<dbReference type="RefSeq" id="WP_021668720.1">
    <property type="nucleotide sequence ID" value="NZ_UGTL01000001.1"/>
</dbReference>
<dbReference type="OrthoDB" id="5465469at2"/>
<keyword evidence="1" id="KW-1133">Transmembrane helix</keyword>
<sequence>MQLHDIYIHSYKHIRNCYKLAEGDTSFFAVKPIKIIWFRFFYSILTLIAWIANKTLPLYLHYTKSKNLSIQENIVVSLTSFPARINYVWLTIETIKRQTIRPFKIILYLSKEQFPNQDNDLPQNLLNECDELFEIKFVDDDLRSHKKYYYAFQEYANKNVVTFDDDVFYESHILEYLYHSHKKNVGCIISSRACVINPKAKYHTWVRPKEKNIQMANLLPIGIGGVLYPPLSYSQKIFDKKAIKEKCYKADDLWLNYMCRLQGSKIVMIDWCYGNITIDIKNNVTLYDSNIDENDQQIKNISEWGKLLGLPDFFHNNILSNKG</sequence>
<dbReference type="AlphaFoldDB" id="A0A379DZR7"/>
<dbReference type="GeneID" id="91082505"/>
<organism evidence="2 3">
    <name type="scientific">Prevotella disiens</name>
    <dbReference type="NCBI Taxonomy" id="28130"/>
    <lineage>
        <taxon>Bacteria</taxon>
        <taxon>Pseudomonadati</taxon>
        <taxon>Bacteroidota</taxon>
        <taxon>Bacteroidia</taxon>
        <taxon>Bacteroidales</taxon>
        <taxon>Prevotellaceae</taxon>
        <taxon>Prevotella</taxon>
    </lineage>
</organism>